<keyword evidence="5 7" id="KW-0687">Ribonucleoprotein</keyword>
<dbReference type="GO" id="GO:0006412">
    <property type="term" value="P:translation"/>
    <property type="evidence" value="ECO:0007669"/>
    <property type="project" value="UniProtKB-UniRule"/>
</dbReference>
<dbReference type="InterPro" id="IPR001063">
    <property type="entry name" value="Ribosomal_uL22"/>
</dbReference>
<evidence type="ECO:0000313" key="11">
    <source>
        <dbReference type="EMBL" id="OQX51486.1"/>
    </source>
</evidence>
<dbReference type="GO" id="GO:0019843">
    <property type="term" value="F:rRNA binding"/>
    <property type="evidence" value="ECO:0007669"/>
    <property type="project" value="UniProtKB-UniRule"/>
</dbReference>
<evidence type="ECO:0000256" key="1">
    <source>
        <dbReference type="ARBA" id="ARBA00009451"/>
    </source>
</evidence>
<dbReference type="PROSITE" id="PS00464">
    <property type="entry name" value="RIBOSOMAL_L22"/>
    <property type="match status" value="1"/>
</dbReference>
<dbReference type="InterPro" id="IPR047867">
    <property type="entry name" value="Ribosomal_uL22_bac/org-type"/>
</dbReference>
<keyword evidence="4 7" id="KW-0689">Ribosomal protein</keyword>
<dbReference type="SUPFAM" id="SSF54843">
    <property type="entry name" value="Ribosomal protein L22"/>
    <property type="match status" value="1"/>
</dbReference>
<evidence type="ECO:0000256" key="5">
    <source>
        <dbReference type="ARBA" id="ARBA00023274"/>
    </source>
</evidence>
<sequence length="124" mass="14055">MEVISCAKHIRQSPRKVRVVADVVRHLGVEEALDKLALSVRKAAVPVRKVLHSAVANAENNFGLKRESLKIKEIQVSPAPTVRRVRFRARGRADVIRKRNCHIRVVLEGEKEIKGKEKKPAERK</sequence>
<dbReference type="NCBIfam" id="TIGR01044">
    <property type="entry name" value="rplV_bact"/>
    <property type="match status" value="1"/>
</dbReference>
<evidence type="ECO:0000256" key="3">
    <source>
        <dbReference type="ARBA" id="ARBA00022884"/>
    </source>
</evidence>
<dbReference type="InterPro" id="IPR018260">
    <property type="entry name" value="Ribosomal_uL22_CS"/>
</dbReference>
<dbReference type="GO" id="GO:0015934">
    <property type="term" value="C:large ribosomal subunit"/>
    <property type="evidence" value="ECO:0007669"/>
    <property type="project" value="InterPro"/>
</dbReference>
<evidence type="ECO:0000256" key="4">
    <source>
        <dbReference type="ARBA" id="ARBA00022980"/>
    </source>
</evidence>
<gene>
    <name evidence="7" type="primary">rplV</name>
    <name evidence="11" type="ORF">B5M47_00600</name>
</gene>
<dbReference type="CDD" id="cd00336">
    <property type="entry name" value="Ribosomal_L22"/>
    <property type="match status" value="1"/>
</dbReference>
<evidence type="ECO:0000256" key="9">
    <source>
        <dbReference type="RuleBase" id="RU004006"/>
    </source>
</evidence>
<dbReference type="EMBL" id="MZGJ01000003">
    <property type="protein sequence ID" value="OQX51486.1"/>
    <property type="molecule type" value="Genomic_DNA"/>
</dbReference>
<evidence type="ECO:0000313" key="12">
    <source>
        <dbReference type="Proteomes" id="UP000192520"/>
    </source>
</evidence>
<dbReference type="PANTHER" id="PTHR13501">
    <property type="entry name" value="CHLOROPLAST 50S RIBOSOMAL PROTEIN L22-RELATED"/>
    <property type="match status" value="1"/>
</dbReference>
<name>A0A1W9NZB6_UNCC3</name>
<comment type="function">
    <text evidence="7 10">This protein binds specifically to 23S rRNA; its binding is stimulated by other ribosomal proteins, e.g., L4, L17, and L20. It is important during the early stages of 50S assembly. It makes multiple contacts with different domains of the 23S rRNA in the assembled 50S subunit and ribosome.</text>
</comment>
<dbReference type="InterPro" id="IPR005727">
    <property type="entry name" value="Ribosomal_uL22_bac/chlpt-type"/>
</dbReference>
<comment type="caution">
    <text evidence="11">The sequence shown here is derived from an EMBL/GenBank/DDBJ whole genome shotgun (WGS) entry which is preliminary data.</text>
</comment>
<dbReference type="Pfam" id="PF00237">
    <property type="entry name" value="Ribosomal_L22"/>
    <property type="match status" value="1"/>
</dbReference>
<dbReference type="AlphaFoldDB" id="A0A1W9NZB6"/>
<dbReference type="STRING" id="1968527.B5M47_00600"/>
<keyword evidence="2 7" id="KW-0699">rRNA-binding</keyword>
<evidence type="ECO:0000256" key="2">
    <source>
        <dbReference type="ARBA" id="ARBA00022730"/>
    </source>
</evidence>
<proteinExistence type="inferred from homology"/>
<protein>
    <recommendedName>
        <fullName evidence="6 7">Large ribosomal subunit protein uL22</fullName>
    </recommendedName>
</protein>
<dbReference type="InterPro" id="IPR036394">
    <property type="entry name" value="Ribosomal_uL22_sf"/>
</dbReference>
<dbReference type="HAMAP" id="MF_01331_B">
    <property type="entry name" value="Ribosomal_uL22_B"/>
    <property type="match status" value="1"/>
</dbReference>
<evidence type="ECO:0000256" key="6">
    <source>
        <dbReference type="ARBA" id="ARBA00035207"/>
    </source>
</evidence>
<evidence type="ECO:0000256" key="7">
    <source>
        <dbReference type="HAMAP-Rule" id="MF_01331"/>
    </source>
</evidence>
<dbReference type="Gene3D" id="3.90.470.10">
    <property type="entry name" value="Ribosomal protein L22/L17"/>
    <property type="match status" value="1"/>
</dbReference>
<dbReference type="Proteomes" id="UP000192520">
    <property type="component" value="Unassembled WGS sequence"/>
</dbReference>
<accession>A0A1W9NZB6</accession>
<evidence type="ECO:0000256" key="8">
    <source>
        <dbReference type="RuleBase" id="RU004005"/>
    </source>
</evidence>
<reference evidence="12" key="1">
    <citation type="submission" date="2017-03" db="EMBL/GenBank/DDBJ databases">
        <title>Novel pathways for hydrocarbon cycling and metabolic interdependencies in hydrothermal sediment communities.</title>
        <authorList>
            <person name="Dombrowski N."/>
            <person name="Seitz K."/>
            <person name="Teske A."/>
            <person name="Baker B."/>
        </authorList>
    </citation>
    <scope>NUCLEOTIDE SEQUENCE [LARGE SCALE GENOMIC DNA]</scope>
</reference>
<comment type="similarity">
    <text evidence="1 7 8">Belongs to the universal ribosomal protein uL22 family.</text>
</comment>
<dbReference type="PANTHER" id="PTHR13501:SF8">
    <property type="entry name" value="LARGE RIBOSOMAL SUBUNIT PROTEIN UL22M"/>
    <property type="match status" value="1"/>
</dbReference>
<keyword evidence="3 7" id="KW-0694">RNA-binding</keyword>
<comment type="function">
    <text evidence="7">The globular domain of the protein is located near the polypeptide exit tunnel on the outside of the subunit, while an extended beta-hairpin is found that lines the wall of the exit tunnel in the center of the 70S ribosome.</text>
</comment>
<organism evidence="11 12">
    <name type="scientific">candidate division CPR3 bacterium 4484_211</name>
    <dbReference type="NCBI Taxonomy" id="1968527"/>
    <lineage>
        <taxon>Bacteria</taxon>
        <taxon>Bacteria division CPR3</taxon>
    </lineage>
</organism>
<comment type="subunit">
    <text evidence="7 9">Part of the 50S ribosomal subunit.</text>
</comment>
<evidence type="ECO:0000256" key="10">
    <source>
        <dbReference type="RuleBase" id="RU004008"/>
    </source>
</evidence>
<dbReference type="GO" id="GO:0003735">
    <property type="term" value="F:structural constituent of ribosome"/>
    <property type="evidence" value="ECO:0007669"/>
    <property type="project" value="InterPro"/>
</dbReference>